<reference evidence="1 2" key="1">
    <citation type="journal article" date="2019" name="Genome Biol. Evol.">
        <title>Insights into the evolution of the New World diploid cottons (Gossypium, subgenus Houzingenia) based on genome sequencing.</title>
        <authorList>
            <person name="Grover C.E."/>
            <person name="Arick M.A. 2nd"/>
            <person name="Thrash A."/>
            <person name="Conover J.L."/>
            <person name="Sanders W.S."/>
            <person name="Peterson D.G."/>
            <person name="Frelichowski J.E."/>
            <person name="Scheffler J.A."/>
            <person name="Scheffler B.E."/>
            <person name="Wendel J.F."/>
        </authorList>
    </citation>
    <scope>NUCLEOTIDE SEQUENCE [LARGE SCALE GENOMIC DNA]</scope>
    <source>
        <strain evidence="1">185</strain>
        <tissue evidence="1">Leaf</tissue>
    </source>
</reference>
<sequence length="86" mass="10193">WTGDWILGYNHYLEECSVFELELELWGILDGLTILNEQRYERVLIHTNSLKSLKIGNRRMQIQPWFVSKKNNRVADGIAKLIFDNK</sequence>
<organism evidence="1 2">
    <name type="scientific">Gossypium aridum</name>
    <name type="common">American cotton</name>
    <name type="synonym">Erioxylum aridum</name>
    <dbReference type="NCBI Taxonomy" id="34290"/>
    <lineage>
        <taxon>Eukaryota</taxon>
        <taxon>Viridiplantae</taxon>
        <taxon>Streptophyta</taxon>
        <taxon>Embryophyta</taxon>
        <taxon>Tracheophyta</taxon>
        <taxon>Spermatophyta</taxon>
        <taxon>Magnoliopsida</taxon>
        <taxon>eudicotyledons</taxon>
        <taxon>Gunneridae</taxon>
        <taxon>Pentapetalae</taxon>
        <taxon>rosids</taxon>
        <taxon>malvids</taxon>
        <taxon>Malvales</taxon>
        <taxon>Malvaceae</taxon>
        <taxon>Malvoideae</taxon>
        <taxon>Gossypium</taxon>
    </lineage>
</organism>
<dbReference type="Proteomes" id="UP000593577">
    <property type="component" value="Unassembled WGS sequence"/>
</dbReference>
<dbReference type="EMBL" id="JABFAA010000007">
    <property type="protein sequence ID" value="MBA0687452.1"/>
    <property type="molecule type" value="Genomic_DNA"/>
</dbReference>
<evidence type="ECO:0008006" key="3">
    <source>
        <dbReference type="Google" id="ProtNLM"/>
    </source>
</evidence>
<feature type="non-terminal residue" evidence="1">
    <location>
        <position position="86"/>
    </location>
</feature>
<protein>
    <recommendedName>
        <fullName evidence="3">RNase H type-1 domain-containing protein</fullName>
    </recommendedName>
</protein>
<name>A0A7J8XJT0_GOSAI</name>
<dbReference type="AlphaFoldDB" id="A0A7J8XJT0"/>
<comment type="caution">
    <text evidence="1">The sequence shown here is derived from an EMBL/GenBank/DDBJ whole genome shotgun (WGS) entry which is preliminary data.</text>
</comment>
<evidence type="ECO:0000313" key="1">
    <source>
        <dbReference type="EMBL" id="MBA0687452.1"/>
    </source>
</evidence>
<proteinExistence type="predicted"/>
<feature type="non-terminal residue" evidence="1">
    <location>
        <position position="1"/>
    </location>
</feature>
<gene>
    <name evidence="1" type="ORF">Goari_014990</name>
</gene>
<keyword evidence="2" id="KW-1185">Reference proteome</keyword>
<accession>A0A7J8XJT0</accession>
<evidence type="ECO:0000313" key="2">
    <source>
        <dbReference type="Proteomes" id="UP000593577"/>
    </source>
</evidence>